<name>A0A0F9A731_9ZZZZ</name>
<reference evidence="1" key="1">
    <citation type="journal article" date="2015" name="Nature">
        <title>Complex archaea that bridge the gap between prokaryotes and eukaryotes.</title>
        <authorList>
            <person name="Spang A."/>
            <person name="Saw J.H."/>
            <person name="Jorgensen S.L."/>
            <person name="Zaremba-Niedzwiedzka K."/>
            <person name="Martijn J."/>
            <person name="Lind A.E."/>
            <person name="van Eijk R."/>
            <person name="Schleper C."/>
            <person name="Guy L."/>
            <person name="Ettema T.J."/>
        </authorList>
    </citation>
    <scope>NUCLEOTIDE SEQUENCE</scope>
</reference>
<proteinExistence type="predicted"/>
<evidence type="ECO:0000313" key="1">
    <source>
        <dbReference type="EMBL" id="KKK94005.1"/>
    </source>
</evidence>
<gene>
    <name evidence="1" type="ORF">LCGC14_2687170</name>
</gene>
<sequence length="67" mass="7702">MPMRVYLNVNEYRVQLPNLTDEYPRYTLELKVGNGADVIAKLTPGDLDGLIRALVVARESNIRRMRL</sequence>
<protein>
    <submittedName>
        <fullName evidence="1">Uncharacterized protein</fullName>
    </submittedName>
</protein>
<comment type="caution">
    <text evidence="1">The sequence shown here is derived from an EMBL/GenBank/DDBJ whole genome shotgun (WGS) entry which is preliminary data.</text>
</comment>
<dbReference type="EMBL" id="LAZR01047531">
    <property type="protein sequence ID" value="KKK94005.1"/>
    <property type="molecule type" value="Genomic_DNA"/>
</dbReference>
<organism evidence="1">
    <name type="scientific">marine sediment metagenome</name>
    <dbReference type="NCBI Taxonomy" id="412755"/>
    <lineage>
        <taxon>unclassified sequences</taxon>
        <taxon>metagenomes</taxon>
        <taxon>ecological metagenomes</taxon>
    </lineage>
</organism>
<accession>A0A0F9A731</accession>
<dbReference type="AlphaFoldDB" id="A0A0F9A731"/>